<dbReference type="InParanoid" id="A0A024GTH4"/>
<dbReference type="OrthoDB" id="755951at2759"/>
<evidence type="ECO:0000256" key="3">
    <source>
        <dbReference type="SAM" id="Phobius"/>
    </source>
</evidence>
<feature type="transmembrane region" description="Helical" evidence="3">
    <location>
        <begin position="895"/>
        <end position="912"/>
    </location>
</feature>
<comment type="caution">
    <text evidence="4">The sequence shown here is derived from an EMBL/GenBank/DDBJ whole genome shotgun (WGS) entry which is preliminary data.</text>
</comment>
<sequence>MKHWQVEWTNERIMDTSVESSSTYQSYYIGRLPAALDHMMLAKDEQSELENLLRDSYHCFPVCMNDSTSQDSVEMLFEAYCKQTLWPVFHNVVDLYSPLQVITEQEAPEHKGMGQSSIQSFWTPSSQQSTWQAYVNMNQRFAQLIIAIYDSIVDISTNEQSQSKHNIIWIQDYELCLLPSHLMRKKKHRRIKMGMFFHVPFPSSEVFRTLSTRKKLLTGILNADHVGFHFFEYSRHFLSCCKRLLNLSSSPLAKGQFGIEYAGSQISVTCCHMGISIDRIDTALQNDEVRNHVISLRQQHSGCKIIAGCDTIERLKGIPLKFLAFDKLLERCSEFIGNVILIQKGIHQRGRWTDYMQSKKEIEHVVDSINTKYRSQAKRDVIEYEEVNEFTFHQRVALWRVADIQLITVLREGYNPSPLEFIATHKSGAGVVILSEFAGSSRVLSGALIVNPWECDQLVDALRHALYISSKEREYRRDCDYQFIHSQSPERWINCIVTDILNAEENTQDPQAYFSTGFGLDVRFMKMSAGFRKLTDSILVPAYRTSKTRAIFLDYYRTITPDVSKVLGVQWPDVPLTALSTLEHLCRDPRNTVFIVSGCDCDILTERFGSVPGLGLVAEHGYYIRQAPLGSNARLVRPWKCHGDVFQVASCNQLWREKAQRTIQLYVDRTNGSSVEFRKSAVLFRYAKSDSEFGAIQAAELKQHLEQLFEKWPLSVIQGKDYIEVRLSSVGKGNIVGYILEKMRSDGNAPDFIFCAGDDVADELMFQRIQTWTCSGNSCEENAFTCTVGRKPSKAKFYVDDYTDVIDLLKSLCVSTTKSNRNYSLSDMQMLAQRDTKAAMPLIRKKPLADPNHRSNRFIINQHLAPVIEEDQLTAHDTWPSFAITRTRRSNRKRAMVPIAAILMIFAVFRYRRHRNWWSRAKYLFSLFCATKVPANEWHFDEI</sequence>
<dbReference type="NCBIfam" id="TIGR00685">
    <property type="entry name" value="T6PP"/>
    <property type="match status" value="1"/>
</dbReference>
<comment type="similarity">
    <text evidence="2">In the C-terminal section; belongs to the trehalose phosphatase family.</text>
</comment>
<organism evidence="4 5">
    <name type="scientific">Albugo candida</name>
    <dbReference type="NCBI Taxonomy" id="65357"/>
    <lineage>
        <taxon>Eukaryota</taxon>
        <taxon>Sar</taxon>
        <taxon>Stramenopiles</taxon>
        <taxon>Oomycota</taxon>
        <taxon>Peronosporomycetes</taxon>
        <taxon>Albuginales</taxon>
        <taxon>Albuginaceae</taxon>
        <taxon>Albugo</taxon>
    </lineage>
</organism>
<reference evidence="4 5" key="1">
    <citation type="submission" date="2012-05" db="EMBL/GenBank/DDBJ databases">
        <title>Recombination and specialization in a pathogen metapopulation.</title>
        <authorList>
            <person name="Gardiner A."/>
            <person name="Kemen E."/>
            <person name="Schultz-Larsen T."/>
            <person name="MacLean D."/>
            <person name="Van Oosterhout C."/>
            <person name="Jones J.D.G."/>
        </authorList>
    </citation>
    <scope>NUCLEOTIDE SEQUENCE [LARGE SCALE GENOMIC DNA]</scope>
    <source>
        <strain evidence="4 5">Ac Nc2</strain>
    </source>
</reference>
<dbReference type="FunFam" id="3.40.50.1000:FF:000052">
    <property type="entry name" value="Alpha,alpha-trehalose-phosphate synthase [UDP-forming] 6"/>
    <property type="match status" value="1"/>
</dbReference>
<dbReference type="InterPro" id="IPR001830">
    <property type="entry name" value="Glyco_trans_20"/>
</dbReference>
<keyword evidence="3" id="KW-0472">Membrane</keyword>
<accession>A0A024GTH4</accession>
<dbReference type="PANTHER" id="PTHR10788">
    <property type="entry name" value="TREHALOSE-6-PHOSPHATE SYNTHASE"/>
    <property type="match status" value="1"/>
</dbReference>
<dbReference type="GO" id="GO:0005992">
    <property type="term" value="P:trehalose biosynthetic process"/>
    <property type="evidence" value="ECO:0007669"/>
    <property type="project" value="InterPro"/>
</dbReference>
<keyword evidence="3" id="KW-0812">Transmembrane</keyword>
<evidence type="ECO:0000313" key="5">
    <source>
        <dbReference type="Proteomes" id="UP000053237"/>
    </source>
</evidence>
<dbReference type="CDD" id="cd03788">
    <property type="entry name" value="GT20_TPS"/>
    <property type="match status" value="1"/>
</dbReference>
<dbReference type="InterPro" id="IPR003337">
    <property type="entry name" value="Trehalose_PPase"/>
</dbReference>
<dbReference type="Gene3D" id="3.30.70.1020">
    <property type="entry name" value="Trehalose-6-phosphate phosphatase related protein, domain 2"/>
    <property type="match status" value="1"/>
</dbReference>
<proteinExistence type="inferred from homology"/>
<dbReference type="GO" id="GO:0004805">
    <property type="term" value="F:trehalose-phosphatase activity"/>
    <property type="evidence" value="ECO:0007669"/>
    <property type="project" value="TreeGrafter"/>
</dbReference>
<dbReference type="Gene3D" id="3.40.50.1000">
    <property type="entry name" value="HAD superfamily/HAD-like"/>
    <property type="match status" value="1"/>
</dbReference>
<dbReference type="Pfam" id="PF00982">
    <property type="entry name" value="Glyco_transf_20"/>
    <property type="match status" value="1"/>
</dbReference>
<dbReference type="AlphaFoldDB" id="A0A024GTH4"/>
<evidence type="ECO:0000256" key="1">
    <source>
        <dbReference type="ARBA" id="ARBA00005409"/>
    </source>
</evidence>
<dbReference type="Pfam" id="PF02358">
    <property type="entry name" value="Trehalose_PPase"/>
    <property type="match status" value="1"/>
</dbReference>
<dbReference type="Gene3D" id="3.40.50.2000">
    <property type="entry name" value="Glycogen Phosphorylase B"/>
    <property type="match status" value="2"/>
</dbReference>
<dbReference type="Proteomes" id="UP000053237">
    <property type="component" value="Unassembled WGS sequence"/>
</dbReference>
<evidence type="ECO:0000256" key="2">
    <source>
        <dbReference type="ARBA" id="ARBA00006330"/>
    </source>
</evidence>
<dbReference type="SUPFAM" id="SSF53756">
    <property type="entry name" value="UDP-Glycosyltransferase/glycogen phosphorylase"/>
    <property type="match status" value="1"/>
</dbReference>
<name>A0A024GTH4_9STRA</name>
<dbReference type="STRING" id="65357.A0A024GTH4"/>
<evidence type="ECO:0000313" key="4">
    <source>
        <dbReference type="EMBL" id="CCI49657.1"/>
    </source>
</evidence>
<gene>
    <name evidence="4" type="ORF">BN9_110260</name>
</gene>
<dbReference type="InterPro" id="IPR036412">
    <property type="entry name" value="HAD-like_sf"/>
</dbReference>
<dbReference type="InterPro" id="IPR023214">
    <property type="entry name" value="HAD_sf"/>
</dbReference>
<dbReference type="GO" id="GO:0005829">
    <property type="term" value="C:cytosol"/>
    <property type="evidence" value="ECO:0007669"/>
    <property type="project" value="TreeGrafter"/>
</dbReference>
<dbReference type="SUPFAM" id="SSF56784">
    <property type="entry name" value="HAD-like"/>
    <property type="match status" value="1"/>
</dbReference>
<dbReference type="PANTHER" id="PTHR10788:SF94">
    <property type="entry name" value="ALPHA,ALPHA-TREHALOSE-PHOSPHATE SYNTHASE [UDP-FORMING] 5"/>
    <property type="match status" value="1"/>
</dbReference>
<protein>
    <submittedName>
        <fullName evidence="4">Uncharacterized protein</fullName>
    </submittedName>
</protein>
<comment type="similarity">
    <text evidence="1">In the N-terminal section; belongs to the glycosyltransferase 20 family.</text>
</comment>
<keyword evidence="3" id="KW-1133">Transmembrane helix</keyword>
<dbReference type="EMBL" id="CAIX01000325">
    <property type="protein sequence ID" value="CCI49657.1"/>
    <property type="molecule type" value="Genomic_DNA"/>
</dbReference>
<keyword evidence="5" id="KW-1185">Reference proteome</keyword>